<evidence type="ECO:0000313" key="3">
    <source>
        <dbReference type="EMBL" id="QBF84323.1"/>
    </source>
</evidence>
<dbReference type="InterPro" id="IPR000073">
    <property type="entry name" value="AB_hydrolase_1"/>
</dbReference>
<feature type="transmembrane region" description="Helical" evidence="1">
    <location>
        <begin position="12"/>
        <end position="35"/>
    </location>
</feature>
<evidence type="ECO:0000256" key="1">
    <source>
        <dbReference type="SAM" id="Phobius"/>
    </source>
</evidence>
<dbReference type="GO" id="GO:0016787">
    <property type="term" value="F:hydrolase activity"/>
    <property type="evidence" value="ECO:0007669"/>
    <property type="project" value="UniProtKB-KW"/>
</dbReference>
<dbReference type="InterPro" id="IPR029058">
    <property type="entry name" value="AB_hydrolase_fold"/>
</dbReference>
<keyword evidence="1" id="KW-0472">Membrane</keyword>
<organism evidence="3 4">
    <name type="scientific">Shewanella maritima</name>
    <dbReference type="NCBI Taxonomy" id="2520507"/>
    <lineage>
        <taxon>Bacteria</taxon>
        <taxon>Pseudomonadati</taxon>
        <taxon>Pseudomonadota</taxon>
        <taxon>Gammaproteobacteria</taxon>
        <taxon>Alteromonadales</taxon>
        <taxon>Shewanellaceae</taxon>
        <taxon>Shewanella</taxon>
    </lineage>
</organism>
<accession>A0A411PL97</accession>
<evidence type="ECO:0000259" key="2">
    <source>
        <dbReference type="Pfam" id="PF12697"/>
    </source>
</evidence>
<dbReference type="OrthoDB" id="8476759at2"/>
<name>A0A411PL97_9GAMM</name>
<keyword evidence="1" id="KW-1133">Transmembrane helix</keyword>
<dbReference type="SUPFAM" id="SSF53474">
    <property type="entry name" value="alpha/beta-Hydrolases"/>
    <property type="match status" value="1"/>
</dbReference>
<sequence length="482" mass="54216">MRAIVIGSTKHILFALCYALIGIIVAGLFGLVWVLNNRADLDLWHKTELTHQYRGQKGIETLDDYLALEDKLFAEVDTKIYQRYSPTVASAINRFETDSLADPRQWQVNWNRTFVSRSESAQFGVLFIHGMSDSPYSMRHLAENFIDRADVVSLRLPGHGTIPSALTDLHWQDMAKAVALVTKDLKQQLNGKPLYVVGFSTGAALALNHELEKIAKGKQGSYERMVFVSPAIGLPTIAAGAYWQARLGELLGLEKLAWNSIKIEYDPFKYLSFAVNAADVVYGVAQRNLELISQFNPEQQQKIAPILTFQSAVDATVSTSAILNNLYRYLPVGEHQIVMFDVNRNLVNRNLMTNEPLAELATLGLDINKNFDVTLVENISVNSAQVQARTVSHELKGDQFKTLNYIWPQDVFSLSHVALPFPANDPLYGVDVADDYPFIRIGQAIYSGERGLFSVPPSDMLRQKWNPFYPYVVERMQGFIEH</sequence>
<proteinExistence type="predicted"/>
<dbReference type="Gene3D" id="3.40.50.1820">
    <property type="entry name" value="alpha/beta hydrolase"/>
    <property type="match status" value="1"/>
</dbReference>
<dbReference type="RefSeq" id="WP_130602319.1">
    <property type="nucleotide sequence ID" value="NZ_CP036200.1"/>
</dbReference>
<dbReference type="EMBL" id="CP036200">
    <property type="protein sequence ID" value="QBF84323.1"/>
    <property type="molecule type" value="Genomic_DNA"/>
</dbReference>
<gene>
    <name evidence="3" type="ORF">EXU30_17810</name>
</gene>
<reference evidence="3 4" key="1">
    <citation type="submission" date="2019-02" db="EMBL/GenBank/DDBJ databases">
        <title>Shewanella sp. D4-2 isolated from Dokdo Island.</title>
        <authorList>
            <person name="Baek K."/>
        </authorList>
    </citation>
    <scope>NUCLEOTIDE SEQUENCE [LARGE SCALE GENOMIC DNA]</scope>
    <source>
        <strain evidence="3 4">D4-2</strain>
    </source>
</reference>
<keyword evidence="1" id="KW-0812">Transmembrane</keyword>
<protein>
    <submittedName>
        <fullName evidence="3">Alpha/beta fold hydrolase</fullName>
    </submittedName>
</protein>
<keyword evidence="4" id="KW-1185">Reference proteome</keyword>
<dbReference type="Pfam" id="PF12697">
    <property type="entry name" value="Abhydrolase_6"/>
    <property type="match status" value="1"/>
</dbReference>
<keyword evidence="3" id="KW-0378">Hydrolase</keyword>
<dbReference type="AlphaFoldDB" id="A0A411PL97"/>
<dbReference type="Proteomes" id="UP000291106">
    <property type="component" value="Chromosome"/>
</dbReference>
<feature type="domain" description="AB hydrolase-1" evidence="2">
    <location>
        <begin position="125"/>
        <end position="262"/>
    </location>
</feature>
<dbReference type="KEGG" id="smai:EXU30_17810"/>
<evidence type="ECO:0000313" key="4">
    <source>
        <dbReference type="Proteomes" id="UP000291106"/>
    </source>
</evidence>